<evidence type="ECO:0000256" key="4">
    <source>
        <dbReference type="PROSITE-ProRule" id="PRU01091"/>
    </source>
</evidence>
<feature type="domain" description="OmpR/PhoB-type" evidence="6">
    <location>
        <begin position="119"/>
        <end position="218"/>
    </location>
</feature>
<dbReference type="EMBL" id="JBHSOW010000076">
    <property type="protein sequence ID" value="MFC5651417.1"/>
    <property type="molecule type" value="Genomic_DNA"/>
</dbReference>
<dbReference type="InterPro" id="IPR036388">
    <property type="entry name" value="WH-like_DNA-bd_sf"/>
</dbReference>
<accession>A0ABW0VZT8</accession>
<dbReference type="InterPro" id="IPR001867">
    <property type="entry name" value="OmpR/PhoB-type_DNA-bd"/>
</dbReference>
<feature type="compositionally biased region" description="Polar residues" evidence="5">
    <location>
        <begin position="67"/>
        <end position="101"/>
    </location>
</feature>
<evidence type="ECO:0000256" key="5">
    <source>
        <dbReference type="SAM" id="MobiDB-lite"/>
    </source>
</evidence>
<sequence length="221" mass="23777">MMPGGLSWPEAGAQGAAGAAVAPSGASHSGPNHDILHPPGDQSNASGAATPHIRNDQQHHDAAANQPAGSTNEMTSRSMNAADNETAVSSANTAAGNTPHASQPLPPAASNAYQPRALPRELRSGPFRLSAAERKLWKQGTEIVLTPTEWTLVELLMERAGEGLSRDAILDAVWGRHFIGDLKIVDVNIRRIRQKLEDEPSDPQFIETLWGFGYRWKRSDR</sequence>
<gene>
    <name evidence="7" type="ORF">ACFPYJ_20335</name>
</gene>
<name>A0ABW0VZT8_9BACL</name>
<evidence type="ECO:0000256" key="1">
    <source>
        <dbReference type="ARBA" id="ARBA00023015"/>
    </source>
</evidence>
<evidence type="ECO:0000256" key="3">
    <source>
        <dbReference type="ARBA" id="ARBA00023163"/>
    </source>
</evidence>
<dbReference type="Pfam" id="PF00486">
    <property type="entry name" value="Trans_reg_C"/>
    <property type="match status" value="1"/>
</dbReference>
<keyword evidence="3" id="KW-0804">Transcription</keyword>
<dbReference type="SMART" id="SM00862">
    <property type="entry name" value="Trans_reg_C"/>
    <property type="match status" value="1"/>
</dbReference>
<feature type="compositionally biased region" description="Basic and acidic residues" evidence="5">
    <location>
        <begin position="53"/>
        <end position="62"/>
    </location>
</feature>
<organism evidence="7 8">
    <name type="scientific">Paenibacillus solisilvae</name>
    <dbReference type="NCBI Taxonomy" id="2486751"/>
    <lineage>
        <taxon>Bacteria</taxon>
        <taxon>Bacillati</taxon>
        <taxon>Bacillota</taxon>
        <taxon>Bacilli</taxon>
        <taxon>Bacillales</taxon>
        <taxon>Paenibacillaceae</taxon>
        <taxon>Paenibacillus</taxon>
    </lineage>
</organism>
<dbReference type="PROSITE" id="PS51755">
    <property type="entry name" value="OMPR_PHOB"/>
    <property type="match status" value="1"/>
</dbReference>
<evidence type="ECO:0000256" key="2">
    <source>
        <dbReference type="ARBA" id="ARBA00023125"/>
    </source>
</evidence>
<reference evidence="8" key="1">
    <citation type="journal article" date="2019" name="Int. J. Syst. Evol. Microbiol.">
        <title>The Global Catalogue of Microorganisms (GCM) 10K type strain sequencing project: providing services to taxonomists for standard genome sequencing and annotation.</title>
        <authorList>
            <consortium name="The Broad Institute Genomics Platform"/>
            <consortium name="The Broad Institute Genome Sequencing Center for Infectious Disease"/>
            <person name="Wu L."/>
            <person name="Ma J."/>
        </authorList>
    </citation>
    <scope>NUCLEOTIDE SEQUENCE [LARGE SCALE GENOMIC DNA]</scope>
    <source>
        <strain evidence="8">CGMCC 1.3240</strain>
    </source>
</reference>
<feature type="region of interest" description="Disordered" evidence="5">
    <location>
        <begin position="1"/>
        <end position="112"/>
    </location>
</feature>
<evidence type="ECO:0000259" key="6">
    <source>
        <dbReference type="PROSITE" id="PS51755"/>
    </source>
</evidence>
<comment type="caution">
    <text evidence="7">The sequence shown here is derived from an EMBL/GenBank/DDBJ whole genome shotgun (WGS) entry which is preliminary data.</text>
</comment>
<feature type="compositionally biased region" description="Low complexity" evidence="5">
    <location>
        <begin position="11"/>
        <end position="30"/>
    </location>
</feature>
<evidence type="ECO:0000313" key="7">
    <source>
        <dbReference type="EMBL" id="MFC5651417.1"/>
    </source>
</evidence>
<dbReference type="Proteomes" id="UP001596047">
    <property type="component" value="Unassembled WGS sequence"/>
</dbReference>
<dbReference type="PANTHER" id="PTHR48111">
    <property type="entry name" value="REGULATOR OF RPOS"/>
    <property type="match status" value="1"/>
</dbReference>
<evidence type="ECO:0000313" key="8">
    <source>
        <dbReference type="Proteomes" id="UP001596047"/>
    </source>
</evidence>
<dbReference type="InterPro" id="IPR016032">
    <property type="entry name" value="Sig_transdc_resp-reg_C-effctor"/>
</dbReference>
<dbReference type="PANTHER" id="PTHR48111:SF54">
    <property type="entry name" value="STAGE 0 SPORULATION PROTEIN A HOMOLOG"/>
    <property type="match status" value="1"/>
</dbReference>
<dbReference type="InterPro" id="IPR039420">
    <property type="entry name" value="WalR-like"/>
</dbReference>
<feature type="DNA-binding region" description="OmpR/PhoB-type" evidence="4">
    <location>
        <begin position="119"/>
        <end position="218"/>
    </location>
</feature>
<proteinExistence type="predicted"/>
<dbReference type="Gene3D" id="1.10.10.10">
    <property type="entry name" value="Winged helix-like DNA-binding domain superfamily/Winged helix DNA-binding domain"/>
    <property type="match status" value="1"/>
</dbReference>
<keyword evidence="8" id="KW-1185">Reference proteome</keyword>
<dbReference type="SUPFAM" id="SSF46894">
    <property type="entry name" value="C-terminal effector domain of the bipartite response regulators"/>
    <property type="match status" value="1"/>
</dbReference>
<keyword evidence="2 4" id="KW-0238">DNA-binding</keyword>
<dbReference type="CDD" id="cd00383">
    <property type="entry name" value="trans_reg_C"/>
    <property type="match status" value="1"/>
</dbReference>
<protein>
    <submittedName>
        <fullName evidence="7">Winged helix-turn-helix domain-containing protein</fullName>
    </submittedName>
</protein>
<dbReference type="RefSeq" id="WP_379190097.1">
    <property type="nucleotide sequence ID" value="NZ_JBHSOW010000076.1"/>
</dbReference>
<keyword evidence="1" id="KW-0805">Transcription regulation</keyword>